<organism evidence="1 2">
    <name type="scientific">Tetragenococcus muriaticus PMC-11-5</name>
    <dbReference type="NCBI Taxonomy" id="1302649"/>
    <lineage>
        <taxon>Bacteria</taxon>
        <taxon>Bacillati</taxon>
        <taxon>Bacillota</taxon>
        <taxon>Bacilli</taxon>
        <taxon>Lactobacillales</taxon>
        <taxon>Enterococcaceae</taxon>
        <taxon>Tetragenococcus</taxon>
    </lineage>
</organism>
<dbReference type="RefSeq" id="WP_051176601.1">
    <property type="nucleotide sequence ID" value="NZ_JPVU01000174.1"/>
</dbReference>
<comment type="caution">
    <text evidence="1">The sequence shown here is derived from an EMBL/GenBank/DDBJ whole genome shotgun (WGS) entry which is preliminary data.</text>
</comment>
<reference evidence="1 2" key="1">
    <citation type="submission" date="2014-08" db="EMBL/GenBank/DDBJ databases">
        <title>Genome sequence of Tetragenococcus muriaticus.</title>
        <authorList>
            <person name="Chuea-nongthon C."/>
            <person name="Rodtong S."/>
            <person name="Yongsawatdigul J."/>
            <person name="Steele J.L."/>
            <person name="Liu X.-y."/>
            <person name="Speers J."/>
            <person name="Glasner J.D."/>
            <person name="Neeno-Eckwall E.C."/>
        </authorList>
    </citation>
    <scope>NUCLEOTIDE SEQUENCE [LARGE SCALE GENOMIC DNA]</scope>
    <source>
        <strain evidence="1 2">PMC-11-5</strain>
    </source>
</reference>
<accession>A0A091C232</accession>
<keyword evidence="1" id="KW-0449">Lipoprotein</keyword>
<name>A0A091C232_9ENTE</name>
<evidence type="ECO:0000313" key="2">
    <source>
        <dbReference type="Proteomes" id="UP000029380"/>
    </source>
</evidence>
<sequence length="156" mass="17533">MAVTDDYFDHGASGSGDWFAETEDGEIQVQQQLPQEDLPGYNAYDIHAIRGVVFYISQSETVGYDEEPKEEHGGAGGERDYGRVADLDYPIHKYLLGDNGVVYELIGSVDEIRAYQDGFGLYGDDGQEKEIEPEFTFKVSDDADAQEAWRQILENY</sequence>
<dbReference type="Proteomes" id="UP000029380">
    <property type="component" value="Unassembled WGS sequence"/>
</dbReference>
<evidence type="ECO:0000313" key="1">
    <source>
        <dbReference type="EMBL" id="KFN90989.1"/>
    </source>
</evidence>
<dbReference type="EMBL" id="JPVU01000174">
    <property type="protein sequence ID" value="KFN90989.1"/>
    <property type="molecule type" value="Genomic_DNA"/>
</dbReference>
<proteinExistence type="predicted"/>
<dbReference type="AlphaFoldDB" id="A0A091C232"/>
<protein>
    <submittedName>
        <fullName evidence="1">Putative lipoprotein</fullName>
    </submittedName>
</protein>
<dbReference type="PATRIC" id="fig|1302649.3.peg.1658"/>
<dbReference type="OrthoDB" id="2418342at2"/>
<gene>
    <name evidence="1" type="ORF">TMUPMC115_1654</name>
</gene>